<evidence type="ECO:0000313" key="1">
    <source>
        <dbReference type="Proteomes" id="UP000492821"/>
    </source>
</evidence>
<keyword evidence="1" id="KW-1185">Reference proteome</keyword>
<sequence length="218" mass="25242">MPYPLAKLAYGLRCRLSDLASRSERYRFQIAAGSISICPPMLQHVRYLYGYYFDFSPPNLEVLEYSDRVARSGDSNEKNPVYFVSSKATFLNANIQVLTPHVFANFYIKFVYRAEIISCNIAKPFFHTLAKRTYRFIRSFKIWGSSHNKSKLSFDDLLNAFPHTRYVKANFVFLSNSWISEIIQCKSTTILELILLVRADQISPFTAEEILNLLKVSF</sequence>
<dbReference type="WBParaSite" id="Pan_g3876.t1">
    <property type="protein sequence ID" value="Pan_g3876.t1"/>
    <property type="gene ID" value="Pan_g3876"/>
</dbReference>
<reference evidence="1" key="1">
    <citation type="journal article" date="2013" name="Genetics">
        <title>The draft genome and transcriptome of Panagrellus redivivus are shaped by the harsh demands of a free-living lifestyle.</title>
        <authorList>
            <person name="Srinivasan J."/>
            <person name="Dillman A.R."/>
            <person name="Macchietto M.G."/>
            <person name="Heikkinen L."/>
            <person name="Lakso M."/>
            <person name="Fracchia K.M."/>
            <person name="Antoshechkin I."/>
            <person name="Mortazavi A."/>
            <person name="Wong G."/>
            <person name="Sternberg P.W."/>
        </authorList>
    </citation>
    <scope>NUCLEOTIDE SEQUENCE [LARGE SCALE GENOMIC DNA]</scope>
    <source>
        <strain evidence="1">MT8872</strain>
    </source>
</reference>
<name>A0A7E4VWH7_PANRE</name>
<dbReference type="Proteomes" id="UP000492821">
    <property type="component" value="Unassembled WGS sequence"/>
</dbReference>
<accession>A0A7E4VWH7</accession>
<reference evidence="2" key="2">
    <citation type="submission" date="2020-10" db="UniProtKB">
        <authorList>
            <consortium name="WormBaseParasite"/>
        </authorList>
    </citation>
    <scope>IDENTIFICATION</scope>
</reference>
<proteinExistence type="predicted"/>
<protein>
    <submittedName>
        <fullName evidence="2">BPI2 domain-containing protein</fullName>
    </submittedName>
</protein>
<organism evidence="1 2">
    <name type="scientific">Panagrellus redivivus</name>
    <name type="common">Microworm</name>
    <dbReference type="NCBI Taxonomy" id="6233"/>
    <lineage>
        <taxon>Eukaryota</taxon>
        <taxon>Metazoa</taxon>
        <taxon>Ecdysozoa</taxon>
        <taxon>Nematoda</taxon>
        <taxon>Chromadorea</taxon>
        <taxon>Rhabditida</taxon>
        <taxon>Tylenchina</taxon>
        <taxon>Panagrolaimomorpha</taxon>
        <taxon>Panagrolaimoidea</taxon>
        <taxon>Panagrolaimidae</taxon>
        <taxon>Panagrellus</taxon>
    </lineage>
</organism>
<dbReference type="AlphaFoldDB" id="A0A7E4VWH7"/>
<evidence type="ECO:0000313" key="2">
    <source>
        <dbReference type="WBParaSite" id="Pan_g3876.t1"/>
    </source>
</evidence>